<dbReference type="Proteomes" id="UP000254181">
    <property type="component" value="Unassembled WGS sequence"/>
</dbReference>
<dbReference type="Pfam" id="PF14559">
    <property type="entry name" value="TPR_19"/>
    <property type="match status" value="1"/>
</dbReference>
<name>A0A377K2M4_ECOLX</name>
<dbReference type="AlphaFoldDB" id="A0A377K2M4"/>
<dbReference type="SUPFAM" id="SSF48452">
    <property type="entry name" value="TPR-like"/>
    <property type="match status" value="1"/>
</dbReference>
<evidence type="ECO:0000313" key="2">
    <source>
        <dbReference type="Proteomes" id="UP000254181"/>
    </source>
</evidence>
<evidence type="ECO:0000313" key="1">
    <source>
        <dbReference type="EMBL" id="STP18578.1"/>
    </source>
</evidence>
<gene>
    <name evidence="1" type="ORF">NCTC9075_02045</name>
</gene>
<sequence>MLQLNLANAYLQGGQPQEAANILNRYTFNNKDDSNGWDLLAQAEAALNNRDQELAARAEGYALAGRLDQAISLLSSASFSGEIRQPATSALRCAHRPVAPAAGTL</sequence>
<dbReference type="Gene3D" id="1.25.40.10">
    <property type="entry name" value="Tetratricopeptide repeat domain"/>
    <property type="match status" value="1"/>
</dbReference>
<accession>A0A377K2M4</accession>
<proteinExistence type="predicted"/>
<protein>
    <submittedName>
        <fullName evidence="1">Putative peptidase</fullName>
    </submittedName>
</protein>
<organism evidence="1 2">
    <name type="scientific">Escherichia coli</name>
    <dbReference type="NCBI Taxonomy" id="562"/>
    <lineage>
        <taxon>Bacteria</taxon>
        <taxon>Pseudomonadati</taxon>
        <taxon>Pseudomonadota</taxon>
        <taxon>Gammaproteobacteria</taxon>
        <taxon>Enterobacterales</taxon>
        <taxon>Enterobacteriaceae</taxon>
        <taxon>Escherichia</taxon>
    </lineage>
</organism>
<dbReference type="InterPro" id="IPR011990">
    <property type="entry name" value="TPR-like_helical_dom_sf"/>
</dbReference>
<dbReference type="EMBL" id="UGEM01000004">
    <property type="protein sequence ID" value="STP18578.1"/>
    <property type="molecule type" value="Genomic_DNA"/>
</dbReference>
<reference evidence="1 2" key="1">
    <citation type="submission" date="2018-06" db="EMBL/GenBank/DDBJ databases">
        <authorList>
            <consortium name="Pathogen Informatics"/>
            <person name="Doyle S."/>
        </authorList>
    </citation>
    <scope>NUCLEOTIDE SEQUENCE [LARGE SCALE GENOMIC DNA]</scope>
    <source>
        <strain evidence="1 2">NCTC9075</strain>
    </source>
</reference>